<dbReference type="EMBL" id="DSKY01000002">
    <property type="protein sequence ID" value="HDY58082.1"/>
    <property type="molecule type" value="Genomic_DNA"/>
</dbReference>
<dbReference type="PANTHER" id="PTHR43546">
    <property type="entry name" value="UPF0173 METAL-DEPENDENT HYDROLASE MJ1163-RELATED"/>
    <property type="match status" value="1"/>
</dbReference>
<proteinExistence type="inferred from homology"/>
<protein>
    <recommendedName>
        <fullName evidence="2">MBL fold metallo-hydrolase</fullName>
    </recommendedName>
</protein>
<comment type="caution">
    <text evidence="1">The sequence shown here is derived from an EMBL/GenBank/DDBJ whole genome shotgun (WGS) entry which is preliminary data.</text>
</comment>
<gene>
    <name evidence="1" type="ORF">ENP86_00785</name>
</gene>
<dbReference type="PIRSF" id="PIRSF004944">
    <property type="entry name" value="UCP004944_hydrls"/>
    <property type="match status" value="1"/>
</dbReference>
<reference evidence="1" key="1">
    <citation type="journal article" date="2020" name="mSystems">
        <title>Genome- and Community-Level Interaction Insights into Carbon Utilization and Element Cycling Functions of Hydrothermarchaeota in Hydrothermal Sediment.</title>
        <authorList>
            <person name="Zhou Z."/>
            <person name="Liu Y."/>
            <person name="Xu W."/>
            <person name="Pan J."/>
            <person name="Luo Z.H."/>
            <person name="Li M."/>
        </authorList>
    </citation>
    <scope>NUCLEOTIDE SEQUENCE [LARGE SCALE GENOMIC DNA]</scope>
    <source>
        <strain evidence="1">SpSt-258</strain>
    </source>
</reference>
<dbReference type="HAMAP" id="MF_01406">
    <property type="entry name" value="UPF0282"/>
    <property type="match status" value="1"/>
</dbReference>
<dbReference type="AlphaFoldDB" id="A0A7V1EH48"/>
<evidence type="ECO:0000313" key="1">
    <source>
        <dbReference type="EMBL" id="HDY58082.1"/>
    </source>
</evidence>
<sequence length="291" mass="33746">MKILPVAFDSFGARSMATYLETKDVKIFIDPAVALSPDRYSLPPHKVEIDRHKKLWDDIKKWVALSDVVIITHYHYDHHNPNEPDIFIDKELLIKDPHKFINESQKNRAAFFLNQIEGKTRTLQIADGASFIFGGTKIQFSHPVFHGQSNRLGYVLMVLVEEDSKFIFSSDIQGPLIEDPVDFILKNEPETLFLDGPSTYLVGSHYKKSDMDCAFNHLKRIINGTMIKNLIIDHHLLRDLNWYNFVDGLKNLNNHTVIQSAARFRGYQEDLLEAKRKDFYEGKCQYVNNYE</sequence>
<dbReference type="SUPFAM" id="SSF56281">
    <property type="entry name" value="Metallo-hydrolase/oxidoreductase"/>
    <property type="match status" value="1"/>
</dbReference>
<accession>A0A7V1EH48</accession>
<dbReference type="Gene3D" id="3.60.15.10">
    <property type="entry name" value="Ribonuclease Z/Hydroxyacylglutathione hydrolase-like"/>
    <property type="match status" value="1"/>
</dbReference>
<name>A0A7V1EH48_UNCW3</name>
<dbReference type="PANTHER" id="PTHR43546:SF4">
    <property type="entry name" value="UPF0282 PROTEIN MJ1629"/>
    <property type="match status" value="1"/>
</dbReference>
<organism evidence="1">
    <name type="scientific">candidate division WOR-3 bacterium</name>
    <dbReference type="NCBI Taxonomy" id="2052148"/>
    <lineage>
        <taxon>Bacteria</taxon>
        <taxon>Bacteria division WOR-3</taxon>
    </lineage>
</organism>
<evidence type="ECO:0008006" key="2">
    <source>
        <dbReference type="Google" id="ProtNLM"/>
    </source>
</evidence>
<dbReference type="InterPro" id="IPR014426">
    <property type="entry name" value="UPF0282_hydrls"/>
</dbReference>
<dbReference type="InterPro" id="IPR036866">
    <property type="entry name" value="RibonucZ/Hydroxyglut_hydro"/>
</dbReference>
<dbReference type="InterPro" id="IPR050114">
    <property type="entry name" value="UPF0173_UPF0282_UlaG_hydrolase"/>
</dbReference>